<dbReference type="Proteomes" id="UP000775213">
    <property type="component" value="Unassembled WGS sequence"/>
</dbReference>
<dbReference type="AlphaFoldDB" id="A0AAV7H0C0"/>
<keyword evidence="4" id="KW-1185">Reference proteome</keyword>
<organism evidence="3 4">
    <name type="scientific">Dendrobium chrysotoxum</name>
    <name type="common">Orchid</name>
    <dbReference type="NCBI Taxonomy" id="161865"/>
    <lineage>
        <taxon>Eukaryota</taxon>
        <taxon>Viridiplantae</taxon>
        <taxon>Streptophyta</taxon>
        <taxon>Embryophyta</taxon>
        <taxon>Tracheophyta</taxon>
        <taxon>Spermatophyta</taxon>
        <taxon>Magnoliopsida</taxon>
        <taxon>Liliopsida</taxon>
        <taxon>Asparagales</taxon>
        <taxon>Orchidaceae</taxon>
        <taxon>Epidendroideae</taxon>
        <taxon>Malaxideae</taxon>
        <taxon>Dendrobiinae</taxon>
        <taxon>Dendrobium</taxon>
    </lineage>
</organism>
<accession>A0AAV7H0C0</accession>
<dbReference type="PANTHER" id="PTHR31374:SF139">
    <property type="entry name" value="OS02G0143300 PROTEIN"/>
    <property type="match status" value="1"/>
</dbReference>
<sequence length="156" mass="18158">MKIYFIKGLKIVERKIALRGREEEMKASLIGGEVEVPKGYLAVYVGDVMRRFVIPTAYLCLPEFREILDKMEKEFGFNHKGGLKIPCDEEDFEEMIGFLDQDGRRKRKIKKKTPQEKHYLQSHSHRPHKTRCTALSINLKSMVNNPKVQGSLTYRS</sequence>
<protein>
    <recommendedName>
        <fullName evidence="5">Small auxin up regulated protein</fullName>
    </recommendedName>
</protein>
<dbReference type="EMBL" id="JAGFBR010000009">
    <property type="protein sequence ID" value="KAH0461841.1"/>
    <property type="molecule type" value="Genomic_DNA"/>
</dbReference>
<dbReference type="Pfam" id="PF02519">
    <property type="entry name" value="Auxin_inducible"/>
    <property type="match status" value="1"/>
</dbReference>
<gene>
    <name evidence="3" type="ORF">IEQ34_009416</name>
</gene>
<proteinExistence type="inferred from homology"/>
<evidence type="ECO:0008006" key="5">
    <source>
        <dbReference type="Google" id="ProtNLM"/>
    </source>
</evidence>
<reference evidence="3 4" key="1">
    <citation type="journal article" date="2021" name="Hortic Res">
        <title>Chromosome-scale assembly of the Dendrobium chrysotoxum genome enhances the understanding of orchid evolution.</title>
        <authorList>
            <person name="Zhang Y."/>
            <person name="Zhang G.Q."/>
            <person name="Zhang D."/>
            <person name="Liu X.D."/>
            <person name="Xu X.Y."/>
            <person name="Sun W.H."/>
            <person name="Yu X."/>
            <person name="Zhu X."/>
            <person name="Wang Z.W."/>
            <person name="Zhao X."/>
            <person name="Zhong W.Y."/>
            <person name="Chen H."/>
            <person name="Yin W.L."/>
            <person name="Huang T."/>
            <person name="Niu S.C."/>
            <person name="Liu Z.J."/>
        </authorList>
    </citation>
    <scope>NUCLEOTIDE SEQUENCE [LARGE SCALE GENOMIC DNA]</scope>
    <source>
        <strain evidence="3">Lindl</strain>
    </source>
</reference>
<name>A0AAV7H0C0_DENCH</name>
<comment type="caution">
    <text evidence="3">The sequence shown here is derived from an EMBL/GenBank/DDBJ whole genome shotgun (WGS) entry which is preliminary data.</text>
</comment>
<dbReference type="PANTHER" id="PTHR31374">
    <property type="entry name" value="AUXIN-INDUCED PROTEIN-LIKE-RELATED"/>
    <property type="match status" value="1"/>
</dbReference>
<feature type="region of interest" description="Disordered" evidence="2">
    <location>
        <begin position="105"/>
        <end position="129"/>
    </location>
</feature>
<evidence type="ECO:0000313" key="4">
    <source>
        <dbReference type="Proteomes" id="UP000775213"/>
    </source>
</evidence>
<evidence type="ECO:0000256" key="2">
    <source>
        <dbReference type="SAM" id="MobiDB-lite"/>
    </source>
</evidence>
<dbReference type="InterPro" id="IPR003676">
    <property type="entry name" value="SAUR_fam"/>
</dbReference>
<evidence type="ECO:0000256" key="1">
    <source>
        <dbReference type="ARBA" id="ARBA00006974"/>
    </source>
</evidence>
<evidence type="ECO:0000313" key="3">
    <source>
        <dbReference type="EMBL" id="KAH0461841.1"/>
    </source>
</evidence>
<dbReference type="GO" id="GO:0009733">
    <property type="term" value="P:response to auxin"/>
    <property type="evidence" value="ECO:0007669"/>
    <property type="project" value="InterPro"/>
</dbReference>
<comment type="similarity">
    <text evidence="1">Belongs to the ARG7 family.</text>
</comment>